<dbReference type="OrthoDB" id="9157206at2"/>
<dbReference type="Proteomes" id="UP000072741">
    <property type="component" value="Unassembled WGS sequence"/>
</dbReference>
<sequence>MADSLEGWMKEGRHLPDVLRDFHDQKDVFMAMHDLQKPASPSDAIAGHYSLDFVTGQCYVIDRFLWFMARRGYTLQRSRARLPFRDLQADVAAATERRDAHDTSLLLSVMGAGKKAPHG</sequence>
<dbReference type="AlphaFoldDB" id="A0A147GPD4"/>
<evidence type="ECO:0000313" key="2">
    <source>
        <dbReference type="Proteomes" id="UP000072741"/>
    </source>
</evidence>
<proteinExistence type="predicted"/>
<name>A0A147GPD4_9BURK</name>
<keyword evidence="2" id="KW-1185">Reference proteome</keyword>
<protein>
    <submittedName>
        <fullName evidence="1">Uncharacterized protein</fullName>
    </submittedName>
</protein>
<gene>
    <name evidence="1" type="ORF">NS331_19575</name>
</gene>
<comment type="caution">
    <text evidence="1">The sequence shown here is derived from an EMBL/GenBank/DDBJ whole genome shotgun (WGS) entry which is preliminary data.</text>
</comment>
<dbReference type="PATRIC" id="fig|433924.3.peg.934"/>
<accession>A0A147GPD4</accession>
<reference evidence="1 2" key="1">
    <citation type="journal article" date="2016" name="Front. Microbiol.">
        <title>Genomic Resource of Rice Seed Associated Bacteria.</title>
        <authorList>
            <person name="Midha S."/>
            <person name="Bansal K."/>
            <person name="Sharma S."/>
            <person name="Kumar N."/>
            <person name="Patil P.P."/>
            <person name="Chaudhry V."/>
            <person name="Patil P.B."/>
        </authorList>
    </citation>
    <scope>NUCLEOTIDE SEQUENCE [LARGE SCALE GENOMIC DNA]</scope>
    <source>
        <strain evidence="1 2">NS331</strain>
    </source>
</reference>
<evidence type="ECO:0000313" key="1">
    <source>
        <dbReference type="EMBL" id="KTT15859.1"/>
    </source>
</evidence>
<dbReference type="EMBL" id="LDSL01000132">
    <property type="protein sequence ID" value="KTT15859.1"/>
    <property type="molecule type" value="Genomic_DNA"/>
</dbReference>
<organism evidence="1 2">
    <name type="scientific">Pseudacidovorax intermedius</name>
    <dbReference type="NCBI Taxonomy" id="433924"/>
    <lineage>
        <taxon>Bacteria</taxon>
        <taxon>Pseudomonadati</taxon>
        <taxon>Pseudomonadota</taxon>
        <taxon>Betaproteobacteria</taxon>
        <taxon>Burkholderiales</taxon>
        <taxon>Comamonadaceae</taxon>
        <taxon>Pseudacidovorax</taxon>
    </lineage>
</organism>
<dbReference type="RefSeq" id="WP_058643627.1">
    <property type="nucleotide sequence ID" value="NZ_LDSL01000132.1"/>
</dbReference>